<comment type="subcellular location">
    <subcellularLocation>
        <location evidence="1">Membrane</location>
        <topology evidence="1">Multi-pass membrane protein</topology>
    </subcellularLocation>
</comment>
<evidence type="ECO:0000313" key="10">
    <source>
        <dbReference type="EMBL" id="POP16637.1"/>
    </source>
</evidence>
<dbReference type="RefSeq" id="WP_103681963.1">
    <property type="nucleotide sequence ID" value="NZ_CAMKJB010000001.1"/>
</dbReference>
<reference evidence="9 11" key="3">
    <citation type="submission" date="2024-07" db="EMBL/GenBank/DDBJ databases">
        <authorList>
            <person name="Raymann K."/>
        </authorList>
    </citation>
    <scope>NUCLEOTIDE SEQUENCE [LARGE SCALE GENOMIC DNA]</scope>
    <source>
        <strain evidence="9 11">KZ19</strain>
    </source>
</reference>
<keyword evidence="5 7" id="KW-1133">Transmembrane helix</keyword>
<dbReference type="AlphaFoldDB" id="A0AAP8PVN9"/>
<evidence type="ECO:0000256" key="2">
    <source>
        <dbReference type="ARBA" id="ARBA00006464"/>
    </source>
</evidence>
<dbReference type="NCBIfam" id="TIGR03023">
    <property type="entry name" value="WcaJ_sugtrans"/>
    <property type="match status" value="1"/>
</dbReference>
<keyword evidence="4 7" id="KW-0812">Transmembrane</keyword>
<evidence type="ECO:0000256" key="5">
    <source>
        <dbReference type="ARBA" id="ARBA00022989"/>
    </source>
</evidence>
<dbReference type="GO" id="GO:0089702">
    <property type="term" value="F:undecaprenyl-phosphate glucose phosphotransferase activity"/>
    <property type="evidence" value="ECO:0007669"/>
    <property type="project" value="UniProtKB-EC"/>
</dbReference>
<comment type="similarity">
    <text evidence="2">Belongs to the bacterial sugar transferase family.</text>
</comment>
<gene>
    <name evidence="9" type="ORF">C3R40_015090</name>
    <name evidence="10" type="ORF">C3R40_12925</name>
</gene>
<reference evidence="9 11" key="2">
    <citation type="submission" date="2024-07" db="EMBL/GenBank/DDBJ databases">
        <title>Making a pathogen? Evaluating the impact of protist predation on the evolution of virulence in Serratia marcescens.</title>
        <authorList>
            <person name="Hopkins H."/>
            <person name="Lopezguerra C."/>
            <person name="Lau M.-J."/>
        </authorList>
    </citation>
    <scope>NUCLEOTIDE SEQUENCE [LARGE SCALE GENOMIC DNA]</scope>
    <source>
        <strain evidence="9 11">KZ19</strain>
    </source>
</reference>
<feature type="transmembrane region" description="Helical" evidence="7">
    <location>
        <begin position="79"/>
        <end position="101"/>
    </location>
</feature>
<accession>A0AAP8PVN9</accession>
<evidence type="ECO:0000256" key="7">
    <source>
        <dbReference type="SAM" id="Phobius"/>
    </source>
</evidence>
<protein>
    <submittedName>
        <fullName evidence="10">Undecaprenyl-phosphate glucose phosphotransferase</fullName>
        <ecNumber evidence="9">2.7.8.31</ecNumber>
    </submittedName>
</protein>
<evidence type="ECO:0000259" key="8">
    <source>
        <dbReference type="Pfam" id="PF02397"/>
    </source>
</evidence>
<dbReference type="GO" id="GO:0016020">
    <property type="term" value="C:membrane"/>
    <property type="evidence" value="ECO:0007669"/>
    <property type="project" value="UniProtKB-SubCell"/>
</dbReference>
<evidence type="ECO:0000256" key="3">
    <source>
        <dbReference type="ARBA" id="ARBA00022679"/>
    </source>
</evidence>
<feature type="transmembrane region" description="Helical" evidence="7">
    <location>
        <begin position="281"/>
        <end position="304"/>
    </location>
</feature>
<evidence type="ECO:0000313" key="11">
    <source>
        <dbReference type="Proteomes" id="UP000237365"/>
    </source>
</evidence>
<feature type="transmembrane region" description="Helical" evidence="7">
    <location>
        <begin position="113"/>
        <end position="136"/>
    </location>
</feature>
<feature type="domain" description="Bacterial sugar transferase" evidence="8">
    <location>
        <begin position="276"/>
        <end position="458"/>
    </location>
</feature>
<dbReference type="EMBL" id="PQGI02000002">
    <property type="protein sequence ID" value="MEX3187944.1"/>
    <property type="molecule type" value="Genomic_DNA"/>
</dbReference>
<dbReference type="GO" id="GO:0009242">
    <property type="term" value="P:colanic acid biosynthetic process"/>
    <property type="evidence" value="ECO:0007669"/>
    <property type="project" value="TreeGrafter"/>
</dbReference>
<dbReference type="InterPro" id="IPR017473">
    <property type="entry name" value="Undecaprenyl-P_gluc_Ptfrase"/>
</dbReference>
<feature type="transmembrane region" description="Helical" evidence="7">
    <location>
        <begin position="47"/>
        <end position="67"/>
    </location>
</feature>
<organism evidence="10">
    <name type="scientific">Serratia marcescens</name>
    <dbReference type="NCBI Taxonomy" id="615"/>
    <lineage>
        <taxon>Bacteria</taxon>
        <taxon>Pseudomonadati</taxon>
        <taxon>Pseudomonadota</taxon>
        <taxon>Gammaproteobacteria</taxon>
        <taxon>Enterobacterales</taxon>
        <taxon>Yersiniaceae</taxon>
        <taxon>Serratia</taxon>
    </lineage>
</organism>
<dbReference type="PANTHER" id="PTHR30576:SF21">
    <property type="entry name" value="UDP-GLUCOSE:UNDECAPRENYL-PHOSPHATE GLUCOSE-1-PHOSPHATE TRANSFERASE"/>
    <property type="match status" value="1"/>
</dbReference>
<dbReference type="EC" id="2.7.8.31" evidence="9"/>
<dbReference type="EMBL" id="PQGI01000009">
    <property type="protein sequence ID" value="POP16637.1"/>
    <property type="molecule type" value="Genomic_DNA"/>
</dbReference>
<keyword evidence="3 9" id="KW-0808">Transferase</keyword>
<evidence type="ECO:0000256" key="1">
    <source>
        <dbReference type="ARBA" id="ARBA00004141"/>
    </source>
</evidence>
<dbReference type="Pfam" id="PF02397">
    <property type="entry name" value="Bac_transf"/>
    <property type="match status" value="1"/>
</dbReference>
<name>A0AAP8PVN9_SERMA</name>
<proteinExistence type="inferred from homology"/>
<dbReference type="InterPro" id="IPR017475">
    <property type="entry name" value="EPS_sugar_tfrase"/>
</dbReference>
<evidence type="ECO:0000256" key="4">
    <source>
        <dbReference type="ARBA" id="ARBA00022692"/>
    </source>
</evidence>
<dbReference type="PANTHER" id="PTHR30576">
    <property type="entry name" value="COLANIC BIOSYNTHESIS UDP-GLUCOSE LIPID CARRIER TRANSFERASE"/>
    <property type="match status" value="1"/>
</dbReference>
<dbReference type="InterPro" id="IPR003362">
    <property type="entry name" value="Bact_transf"/>
</dbReference>
<evidence type="ECO:0000313" key="9">
    <source>
        <dbReference type="EMBL" id="MEX3187944.1"/>
    </source>
</evidence>
<comment type="caution">
    <text evidence="10">The sequence shown here is derived from an EMBL/GenBank/DDBJ whole genome shotgun (WGS) entry which is preliminary data.</text>
</comment>
<keyword evidence="6 7" id="KW-0472">Membrane</keyword>
<sequence length="466" mass="53587">MDSFSNSKSKTKTNTSVISVFQRLLDLFSVFLGWQLATTFGSEDVSLLIVLFVIIAFQFISDVNNAYTTWRGEHLLVNIYRVGVNFSLALILCGTCFYFFYDIKPKLVSFSLFWFFTSLLLFLTSAIFIRLLFWFLRKKGMRIKKVGIFGESESAYRLSQHFNSYPWLGFSLHGFYNNSGTEHIGDNLINRLGNEDKLFADVQKGLVNHVYIATDYYNDEELKRILSKLSNTTCSVNYIPNAISYGLLRAVNTEIEGVSIISVYDTSFNGVNMLTKRCFDVFASMLLIIFFSPLMVLIALSVMATSPGPILFKQKRYGLEGKEINVLKFRTMYCSSDDTNFRQATPDDRRVTVIGRVLRKTSLDELPQLFNVFYGSMSLVGPRPHAIAHNEEFRKLIHGYMLRHKVKPGITGWAQICGWRGETDTLEKMTKRIEYDLFYINNWTLMLDIKILIMTISRGFLNKNAY</sequence>
<reference evidence="10" key="1">
    <citation type="submission" date="2018-01" db="EMBL/GenBank/DDBJ databases">
        <title>The opportunistic pathogen Serratia marcescens is an overlooked threat to honeybees.</title>
        <authorList>
            <person name="Raymann K."/>
            <person name="Shaffer Z."/>
            <person name="Coon K."/>
            <person name="Salisbury S."/>
            <person name="Moran N.A."/>
        </authorList>
    </citation>
    <scope>NUCLEOTIDE SEQUENCE [LARGE SCALE GENOMIC DNA]</scope>
    <source>
        <strain evidence="10">KZ19</strain>
    </source>
</reference>
<dbReference type="NCBIfam" id="TIGR03025">
    <property type="entry name" value="EPS_sugtrans"/>
    <property type="match status" value="1"/>
</dbReference>
<dbReference type="Proteomes" id="UP000237365">
    <property type="component" value="Unassembled WGS sequence"/>
</dbReference>
<dbReference type="Pfam" id="PF13727">
    <property type="entry name" value="CoA_binding_3"/>
    <property type="match status" value="1"/>
</dbReference>
<evidence type="ECO:0000256" key="6">
    <source>
        <dbReference type="ARBA" id="ARBA00023136"/>
    </source>
</evidence>
<dbReference type="Gene3D" id="3.40.50.720">
    <property type="entry name" value="NAD(P)-binding Rossmann-like Domain"/>
    <property type="match status" value="1"/>
</dbReference>